<keyword evidence="1" id="KW-1133">Transmembrane helix</keyword>
<protein>
    <submittedName>
        <fullName evidence="2">Uncharacterized protein</fullName>
    </submittedName>
</protein>
<name>A0AAD5K1R2_9FUNG</name>
<feature type="transmembrane region" description="Helical" evidence="1">
    <location>
        <begin position="41"/>
        <end position="58"/>
    </location>
</feature>
<accession>A0AAD5K1R2</accession>
<gene>
    <name evidence="2" type="ORF">BDA99DRAFT_571390</name>
</gene>
<comment type="caution">
    <text evidence="2">The sequence shown here is derived from an EMBL/GenBank/DDBJ whole genome shotgun (WGS) entry which is preliminary data.</text>
</comment>
<organism evidence="2 3">
    <name type="scientific">Phascolomyces articulosus</name>
    <dbReference type="NCBI Taxonomy" id="60185"/>
    <lineage>
        <taxon>Eukaryota</taxon>
        <taxon>Fungi</taxon>
        <taxon>Fungi incertae sedis</taxon>
        <taxon>Mucoromycota</taxon>
        <taxon>Mucoromycotina</taxon>
        <taxon>Mucoromycetes</taxon>
        <taxon>Mucorales</taxon>
        <taxon>Lichtheimiaceae</taxon>
        <taxon>Phascolomyces</taxon>
    </lineage>
</organism>
<sequence length="163" mass="18032">MNEHRHQYVTSHSIYVKLSRKEREYVKKSCAAKLPYHRKQLKVMMLIGLAGMGFNTFLKGRPRRGGKRFRKHSHGALTCNNSNCPAVLAGYTTFNRDAVGAIGIGLAAVITIFSSDKKPLPPYNPSVSTTTTATTTSHFELDQLYRLVSPSSTFLHGAGQTSM</sequence>
<evidence type="ECO:0000313" key="2">
    <source>
        <dbReference type="EMBL" id="KAI9265062.1"/>
    </source>
</evidence>
<reference evidence="2" key="1">
    <citation type="journal article" date="2022" name="IScience">
        <title>Evolution of zygomycete secretomes and the origins of terrestrial fungal ecologies.</title>
        <authorList>
            <person name="Chang Y."/>
            <person name="Wang Y."/>
            <person name="Mondo S."/>
            <person name="Ahrendt S."/>
            <person name="Andreopoulos W."/>
            <person name="Barry K."/>
            <person name="Beard J."/>
            <person name="Benny G.L."/>
            <person name="Blankenship S."/>
            <person name="Bonito G."/>
            <person name="Cuomo C."/>
            <person name="Desiro A."/>
            <person name="Gervers K.A."/>
            <person name="Hundley H."/>
            <person name="Kuo A."/>
            <person name="LaButti K."/>
            <person name="Lang B.F."/>
            <person name="Lipzen A."/>
            <person name="O'Donnell K."/>
            <person name="Pangilinan J."/>
            <person name="Reynolds N."/>
            <person name="Sandor L."/>
            <person name="Smith M.E."/>
            <person name="Tsang A."/>
            <person name="Grigoriev I.V."/>
            <person name="Stajich J.E."/>
            <person name="Spatafora J.W."/>
        </authorList>
    </citation>
    <scope>NUCLEOTIDE SEQUENCE</scope>
    <source>
        <strain evidence="2">RSA 2281</strain>
    </source>
</reference>
<dbReference type="AlphaFoldDB" id="A0AAD5K1R2"/>
<keyword evidence="3" id="KW-1185">Reference proteome</keyword>
<evidence type="ECO:0000313" key="3">
    <source>
        <dbReference type="Proteomes" id="UP001209540"/>
    </source>
</evidence>
<keyword evidence="1" id="KW-0472">Membrane</keyword>
<evidence type="ECO:0000256" key="1">
    <source>
        <dbReference type="SAM" id="Phobius"/>
    </source>
</evidence>
<dbReference type="Proteomes" id="UP001209540">
    <property type="component" value="Unassembled WGS sequence"/>
</dbReference>
<keyword evidence="1" id="KW-0812">Transmembrane</keyword>
<proteinExistence type="predicted"/>
<dbReference type="EMBL" id="JAIXMP010000011">
    <property type="protein sequence ID" value="KAI9265062.1"/>
    <property type="molecule type" value="Genomic_DNA"/>
</dbReference>
<reference evidence="2" key="2">
    <citation type="submission" date="2023-02" db="EMBL/GenBank/DDBJ databases">
        <authorList>
            <consortium name="DOE Joint Genome Institute"/>
            <person name="Mondo S.J."/>
            <person name="Chang Y."/>
            <person name="Wang Y."/>
            <person name="Ahrendt S."/>
            <person name="Andreopoulos W."/>
            <person name="Barry K."/>
            <person name="Beard J."/>
            <person name="Benny G.L."/>
            <person name="Blankenship S."/>
            <person name="Bonito G."/>
            <person name="Cuomo C."/>
            <person name="Desiro A."/>
            <person name="Gervers K.A."/>
            <person name="Hundley H."/>
            <person name="Kuo A."/>
            <person name="LaButti K."/>
            <person name="Lang B.F."/>
            <person name="Lipzen A."/>
            <person name="O'Donnell K."/>
            <person name="Pangilinan J."/>
            <person name="Reynolds N."/>
            <person name="Sandor L."/>
            <person name="Smith M.W."/>
            <person name="Tsang A."/>
            <person name="Grigoriev I.V."/>
            <person name="Stajich J.E."/>
            <person name="Spatafora J.W."/>
        </authorList>
    </citation>
    <scope>NUCLEOTIDE SEQUENCE</scope>
    <source>
        <strain evidence="2">RSA 2281</strain>
    </source>
</reference>